<evidence type="ECO:0000313" key="2">
    <source>
        <dbReference type="Proteomes" id="UP001367508"/>
    </source>
</evidence>
<dbReference type="EMBL" id="JAYMYQ010000005">
    <property type="protein sequence ID" value="KAK7329283.1"/>
    <property type="molecule type" value="Genomic_DNA"/>
</dbReference>
<sequence>MAGAVVGQAFLSAFLDVVFDRLASPEVANFIRRNKLDHNLLQRLKNTLYVVQAGLNDAELKQIKNSTVTSATPKEASNFFSRFLNIQEREMVAKLEGTFGKLESIFKLKDMLGLKENACDNLSWRSPSTSLEEGSKIYGRDKDKEAILKLLLDDDKNDGCLLHFVEFEVRESFVILWVFRDTPTLKHLSFFDMRCWKVWGPFEWNAFPRLEKIEIVGCPRLRGQLPTHLPSLGSLHIEYCEQLGCCLPSAPVIRKLRIWNSSKVRFQEVPPSLEVLLIEGSNVESMFEAISNSQPNSSNFYSFLGNCLPTSQASRLRENGFFKWDY</sequence>
<name>A0AAN9QFC8_CANGL</name>
<comment type="caution">
    <text evidence="1">The sequence shown here is derived from an EMBL/GenBank/DDBJ whole genome shotgun (WGS) entry which is preliminary data.</text>
</comment>
<dbReference type="Gene3D" id="3.80.10.10">
    <property type="entry name" value="Ribonuclease Inhibitor"/>
    <property type="match status" value="1"/>
</dbReference>
<gene>
    <name evidence="1" type="ORF">VNO77_23438</name>
</gene>
<proteinExistence type="predicted"/>
<organism evidence="1 2">
    <name type="scientific">Canavalia gladiata</name>
    <name type="common">Sword bean</name>
    <name type="synonym">Dolichos gladiatus</name>
    <dbReference type="NCBI Taxonomy" id="3824"/>
    <lineage>
        <taxon>Eukaryota</taxon>
        <taxon>Viridiplantae</taxon>
        <taxon>Streptophyta</taxon>
        <taxon>Embryophyta</taxon>
        <taxon>Tracheophyta</taxon>
        <taxon>Spermatophyta</taxon>
        <taxon>Magnoliopsida</taxon>
        <taxon>eudicotyledons</taxon>
        <taxon>Gunneridae</taxon>
        <taxon>Pentapetalae</taxon>
        <taxon>rosids</taxon>
        <taxon>fabids</taxon>
        <taxon>Fabales</taxon>
        <taxon>Fabaceae</taxon>
        <taxon>Papilionoideae</taxon>
        <taxon>50 kb inversion clade</taxon>
        <taxon>NPAAA clade</taxon>
        <taxon>indigoferoid/millettioid clade</taxon>
        <taxon>Phaseoleae</taxon>
        <taxon>Canavalia</taxon>
    </lineage>
</organism>
<dbReference type="InterPro" id="IPR032675">
    <property type="entry name" value="LRR_dom_sf"/>
</dbReference>
<dbReference type="SUPFAM" id="SSF52058">
    <property type="entry name" value="L domain-like"/>
    <property type="match status" value="1"/>
</dbReference>
<reference evidence="1 2" key="1">
    <citation type="submission" date="2024-01" db="EMBL/GenBank/DDBJ databases">
        <title>The genomes of 5 underutilized Papilionoideae crops provide insights into root nodulation and disease resistanc.</title>
        <authorList>
            <person name="Jiang F."/>
        </authorList>
    </citation>
    <scope>NUCLEOTIDE SEQUENCE [LARGE SCALE GENOMIC DNA]</scope>
    <source>
        <strain evidence="1">LVBAO_FW01</strain>
        <tissue evidence="1">Leaves</tissue>
    </source>
</reference>
<dbReference type="Proteomes" id="UP001367508">
    <property type="component" value="Unassembled WGS sequence"/>
</dbReference>
<dbReference type="AlphaFoldDB" id="A0AAN9QFC8"/>
<evidence type="ECO:0000313" key="1">
    <source>
        <dbReference type="EMBL" id="KAK7329283.1"/>
    </source>
</evidence>
<protein>
    <submittedName>
        <fullName evidence="1">Uncharacterized protein</fullName>
    </submittedName>
</protein>
<accession>A0AAN9QFC8</accession>
<keyword evidence="2" id="KW-1185">Reference proteome</keyword>